<dbReference type="InterPro" id="IPR014162">
    <property type="entry name" value="CpoB_C"/>
</dbReference>
<evidence type="ECO:0000256" key="1">
    <source>
        <dbReference type="ARBA" id="ARBA00022729"/>
    </source>
</evidence>
<dbReference type="InterPro" id="IPR011990">
    <property type="entry name" value="TPR-like_helical_dom_sf"/>
</dbReference>
<evidence type="ECO:0000259" key="4">
    <source>
        <dbReference type="Pfam" id="PF13525"/>
    </source>
</evidence>
<dbReference type="GO" id="GO:0030288">
    <property type="term" value="C:outer membrane-bounded periplasmic space"/>
    <property type="evidence" value="ECO:0007669"/>
    <property type="project" value="UniProtKB-UniRule"/>
</dbReference>
<dbReference type="SUPFAM" id="SSF48452">
    <property type="entry name" value="TPR-like"/>
    <property type="match status" value="1"/>
</dbReference>
<keyword evidence="2" id="KW-0574">Periplasm</keyword>
<feature type="repeat" description="TPR" evidence="3">
    <location>
        <begin position="200"/>
        <end position="233"/>
    </location>
</feature>
<dbReference type="InterPro" id="IPR039565">
    <property type="entry name" value="BamD-like"/>
</dbReference>
<dbReference type="PROSITE" id="PS50005">
    <property type="entry name" value="TPR"/>
    <property type="match status" value="1"/>
</dbReference>
<sequence>MRTVSIRLIVVLFCFVPICGVSAEPMSSGTVQERLDHVERVIGSRALTNLLERIDDLQREIQELRGQVEMQAYALSQTKQSQRDYYLDLNKRLQQLEVATGSGATISRFLGNPNAKIPPAVEFDVTGVQEKSVRLEKPVNNQTVDHFTNSQLGNTESYSNYAQNNAYEEAFGLLKKKHYSEAIISLKAFLDRYPYGQYVESAQYWLGEAYYVTQQFKPALSMFQKLLREYPTSLRINDALLKIGYIQGKLGQTTEAEQTLGNLIDQYPDSTQAHLARRYLQKILRKTL</sequence>
<name>A0A450UQN3_9GAMM</name>
<dbReference type="AlphaFoldDB" id="A0A450UQN3"/>
<keyword evidence="3" id="KW-0802">TPR repeat</keyword>
<dbReference type="NCBIfam" id="TIGR02795">
    <property type="entry name" value="tol_pal_ybgF"/>
    <property type="match status" value="1"/>
</dbReference>
<comment type="similarity">
    <text evidence="2">Belongs to the CpoB family.</text>
</comment>
<keyword evidence="2" id="KW-0175">Coiled coil</keyword>
<keyword evidence="1 2" id="KW-0732">Signal</keyword>
<evidence type="ECO:0000313" key="6">
    <source>
        <dbReference type="EMBL" id="VFJ94862.1"/>
    </source>
</evidence>
<dbReference type="EMBL" id="CAADFF010000063">
    <property type="protein sequence ID" value="VFJ94862.1"/>
    <property type="molecule type" value="Genomic_DNA"/>
</dbReference>
<dbReference type="InterPro" id="IPR019734">
    <property type="entry name" value="TPR_rpt"/>
</dbReference>
<dbReference type="InterPro" id="IPR034706">
    <property type="entry name" value="CpoB"/>
</dbReference>
<dbReference type="HAMAP" id="MF_02066">
    <property type="entry name" value="CpoB"/>
    <property type="match status" value="1"/>
</dbReference>
<accession>A0A450UQN3</accession>
<dbReference type="Gene3D" id="1.20.5.110">
    <property type="match status" value="1"/>
</dbReference>
<dbReference type="Pfam" id="PF16331">
    <property type="entry name" value="TolA_bind_tri"/>
    <property type="match status" value="1"/>
</dbReference>
<feature type="coiled-coil region" evidence="2">
    <location>
        <begin position="47"/>
        <end position="74"/>
    </location>
</feature>
<dbReference type="Pfam" id="PF13525">
    <property type="entry name" value="YfiO"/>
    <property type="match status" value="1"/>
</dbReference>
<dbReference type="GO" id="GO:0070206">
    <property type="term" value="P:protein trimerization"/>
    <property type="evidence" value="ECO:0007669"/>
    <property type="project" value="InterPro"/>
</dbReference>
<evidence type="ECO:0000259" key="5">
    <source>
        <dbReference type="Pfam" id="PF16331"/>
    </source>
</evidence>
<comment type="function">
    <text evidence="2">Mediates coordination of peptidoglycan synthesis and outer membrane constriction during cell division.</text>
</comment>
<gene>
    <name evidence="2" type="primary">cpoB</name>
    <name evidence="6" type="ORF">BECKLFY1418B_GA0070995_106318</name>
</gene>
<keyword evidence="2" id="KW-0132">Cell division</keyword>
<dbReference type="InterPro" id="IPR032519">
    <property type="entry name" value="YbgF_tri"/>
</dbReference>
<proteinExistence type="inferred from homology"/>
<reference evidence="6" key="1">
    <citation type="submission" date="2019-02" db="EMBL/GenBank/DDBJ databases">
        <authorList>
            <person name="Gruber-Vodicka R. H."/>
            <person name="Seah K. B. B."/>
        </authorList>
    </citation>
    <scope>NUCLEOTIDE SEQUENCE</scope>
    <source>
        <strain evidence="6">BECK_M7</strain>
    </source>
</reference>
<organism evidence="6">
    <name type="scientific">Candidatus Kentrum sp. LFY</name>
    <dbReference type="NCBI Taxonomy" id="2126342"/>
    <lineage>
        <taxon>Bacteria</taxon>
        <taxon>Pseudomonadati</taxon>
        <taxon>Pseudomonadota</taxon>
        <taxon>Gammaproteobacteria</taxon>
        <taxon>Candidatus Kentrum</taxon>
    </lineage>
</organism>
<feature type="domain" description="YbgF trimerisation" evidence="5">
    <location>
        <begin position="31"/>
        <end position="100"/>
    </location>
</feature>
<evidence type="ECO:0000256" key="3">
    <source>
        <dbReference type="PROSITE-ProRule" id="PRU00339"/>
    </source>
</evidence>
<feature type="domain" description="Outer membrane lipoprotein BamD-like" evidence="4">
    <location>
        <begin position="163"/>
        <end position="282"/>
    </location>
</feature>
<protein>
    <recommendedName>
        <fullName evidence="2">Cell division coordinator CpoB</fullName>
    </recommendedName>
</protein>
<comment type="subcellular location">
    <subcellularLocation>
        <location evidence="2">Periplasm</location>
    </subcellularLocation>
</comment>
<keyword evidence="2" id="KW-0131">Cell cycle</keyword>
<dbReference type="Gene3D" id="1.25.40.10">
    <property type="entry name" value="Tetratricopeptide repeat domain"/>
    <property type="match status" value="1"/>
</dbReference>
<evidence type="ECO:0000256" key="2">
    <source>
        <dbReference type="HAMAP-Rule" id="MF_02066"/>
    </source>
</evidence>
<dbReference type="GO" id="GO:0043093">
    <property type="term" value="P:FtsZ-dependent cytokinesis"/>
    <property type="evidence" value="ECO:0007669"/>
    <property type="project" value="UniProtKB-UniRule"/>
</dbReference>